<protein>
    <submittedName>
        <fullName evidence="1">Uncharacterized protein</fullName>
    </submittedName>
</protein>
<accession>A0A4Z1GUJ1</accession>
<comment type="caution">
    <text evidence="1">The sequence shown here is derived from an EMBL/GenBank/DDBJ whole genome shotgun (WGS) entry which is preliminary data.</text>
</comment>
<evidence type="ECO:0000313" key="1">
    <source>
        <dbReference type="EMBL" id="TGO37143.1"/>
    </source>
</evidence>
<sequence>MSSTWGFNNSRQFVTCTRDHHTRSSSSSKFLLPTLRVYDYCTARIFYLEKPTMVLTVVQDLSTKP</sequence>
<proteinExistence type="predicted"/>
<reference evidence="1 2" key="1">
    <citation type="submission" date="2017-12" db="EMBL/GenBank/DDBJ databases">
        <title>Comparative genomics of Botrytis spp.</title>
        <authorList>
            <person name="Valero-Jimenez C.A."/>
            <person name="Tapia P."/>
            <person name="Veloso J."/>
            <person name="Silva-Moreno E."/>
            <person name="Staats M."/>
            <person name="Valdes J.H."/>
            <person name="Van Kan J.A.L."/>
        </authorList>
    </citation>
    <scope>NUCLEOTIDE SEQUENCE [LARGE SCALE GENOMIC DNA]</scope>
    <source>
        <strain evidence="1 2">Bh0001</strain>
    </source>
</reference>
<dbReference type="Proteomes" id="UP000297814">
    <property type="component" value="Unassembled WGS sequence"/>
</dbReference>
<name>A0A4Z1GUJ1_9HELO</name>
<gene>
    <name evidence="1" type="ORF">BHYA_0105g00350</name>
</gene>
<dbReference type="AlphaFoldDB" id="A0A4Z1GUJ1"/>
<evidence type="ECO:0000313" key="2">
    <source>
        <dbReference type="Proteomes" id="UP000297814"/>
    </source>
</evidence>
<keyword evidence="2" id="KW-1185">Reference proteome</keyword>
<dbReference type="EMBL" id="PQXK01000105">
    <property type="protein sequence ID" value="TGO37143.1"/>
    <property type="molecule type" value="Genomic_DNA"/>
</dbReference>
<organism evidence="1 2">
    <name type="scientific">Botrytis hyacinthi</name>
    <dbReference type="NCBI Taxonomy" id="278943"/>
    <lineage>
        <taxon>Eukaryota</taxon>
        <taxon>Fungi</taxon>
        <taxon>Dikarya</taxon>
        <taxon>Ascomycota</taxon>
        <taxon>Pezizomycotina</taxon>
        <taxon>Leotiomycetes</taxon>
        <taxon>Helotiales</taxon>
        <taxon>Sclerotiniaceae</taxon>
        <taxon>Botrytis</taxon>
    </lineage>
</organism>